<evidence type="ECO:0000313" key="3">
    <source>
        <dbReference type="Proteomes" id="UP001177744"/>
    </source>
</evidence>
<keyword evidence="3" id="KW-1185">Reference proteome</keyword>
<reference evidence="2" key="1">
    <citation type="submission" date="2023-06" db="EMBL/GenBank/DDBJ databases">
        <title>Reference genome for the Northern bat (Eptesicus nilssonii), a most northern bat species.</title>
        <authorList>
            <person name="Laine V.N."/>
            <person name="Pulliainen A.T."/>
            <person name="Lilley T.M."/>
        </authorList>
    </citation>
    <scope>NUCLEOTIDE SEQUENCE</scope>
    <source>
        <strain evidence="2">BLF_Eptnil</strain>
        <tissue evidence="2">Kidney</tissue>
    </source>
</reference>
<sequence>MGLAKQILSLIQHGLDVGQHAALRDGHLAQQLVELLVVADGQLQVARDDARLLVVAAALPASSRISAVRYSSTAARYTGAPAPTRSARCTRPTGNCSPAREDRVLALARALPPCFRVRTWFLEEMISDGTGLTPVFKAGPDPDAASPTLVKRHRQGS</sequence>
<proteinExistence type="predicted"/>
<dbReference type="Proteomes" id="UP001177744">
    <property type="component" value="Unassembled WGS sequence"/>
</dbReference>
<protein>
    <submittedName>
        <fullName evidence="2">Uncharacterized protein</fullName>
    </submittedName>
</protein>
<evidence type="ECO:0000313" key="2">
    <source>
        <dbReference type="EMBL" id="KAK1328812.1"/>
    </source>
</evidence>
<gene>
    <name evidence="2" type="ORF">QTO34_010981</name>
</gene>
<feature type="region of interest" description="Disordered" evidence="1">
    <location>
        <begin position="133"/>
        <end position="157"/>
    </location>
</feature>
<name>A0AA40HDF7_CNENI</name>
<accession>A0AA40HDF7</accession>
<comment type="caution">
    <text evidence="2">The sequence shown here is derived from an EMBL/GenBank/DDBJ whole genome shotgun (WGS) entry which is preliminary data.</text>
</comment>
<organism evidence="2 3">
    <name type="scientific">Cnephaeus nilssonii</name>
    <name type="common">Northern bat</name>
    <name type="synonym">Eptesicus nilssonii</name>
    <dbReference type="NCBI Taxonomy" id="3371016"/>
    <lineage>
        <taxon>Eukaryota</taxon>
        <taxon>Metazoa</taxon>
        <taxon>Chordata</taxon>
        <taxon>Craniata</taxon>
        <taxon>Vertebrata</taxon>
        <taxon>Euteleostomi</taxon>
        <taxon>Mammalia</taxon>
        <taxon>Eutheria</taxon>
        <taxon>Laurasiatheria</taxon>
        <taxon>Chiroptera</taxon>
        <taxon>Yangochiroptera</taxon>
        <taxon>Vespertilionidae</taxon>
        <taxon>Cnephaeus</taxon>
    </lineage>
</organism>
<dbReference type="EMBL" id="JAULJE010000022">
    <property type="protein sequence ID" value="KAK1328812.1"/>
    <property type="molecule type" value="Genomic_DNA"/>
</dbReference>
<evidence type="ECO:0000256" key="1">
    <source>
        <dbReference type="SAM" id="MobiDB-lite"/>
    </source>
</evidence>
<dbReference type="AlphaFoldDB" id="A0AA40HDF7"/>